<accession>A0A1V4A6T6</accession>
<evidence type="ECO:0008006" key="3">
    <source>
        <dbReference type="Google" id="ProtNLM"/>
    </source>
</evidence>
<reference evidence="1 2" key="1">
    <citation type="submission" date="2017-02" db="EMBL/GenBank/DDBJ databases">
        <title>Draft Genome Sequence of Streptomyces tsukubaensis F601, a Producer of the immunosuppressant tacrolimus FK506.</title>
        <authorList>
            <person name="Zong G."/>
            <person name="Zhong C."/>
            <person name="Fu J."/>
            <person name="Qin R."/>
            <person name="Cao G."/>
        </authorList>
    </citation>
    <scope>NUCLEOTIDE SEQUENCE [LARGE SCALE GENOMIC DNA]</scope>
    <source>
        <strain evidence="1 2">F601</strain>
    </source>
</reference>
<organism evidence="1 2">
    <name type="scientific">Streptomyces tsukubensis</name>
    <dbReference type="NCBI Taxonomy" id="83656"/>
    <lineage>
        <taxon>Bacteria</taxon>
        <taxon>Bacillati</taxon>
        <taxon>Actinomycetota</taxon>
        <taxon>Actinomycetes</taxon>
        <taxon>Kitasatosporales</taxon>
        <taxon>Streptomycetaceae</taxon>
        <taxon>Streptomyces</taxon>
    </lineage>
</organism>
<protein>
    <recommendedName>
        <fullName evidence="3">Resolvase/invertase-type recombinase catalytic domain-containing protein</fullName>
    </recommendedName>
</protein>
<dbReference type="Proteomes" id="UP000190539">
    <property type="component" value="Unassembled WGS sequence"/>
</dbReference>
<evidence type="ECO:0000313" key="1">
    <source>
        <dbReference type="EMBL" id="OON77010.1"/>
    </source>
</evidence>
<keyword evidence="2" id="KW-1185">Reference proteome</keyword>
<evidence type="ECO:0000313" key="2">
    <source>
        <dbReference type="Proteomes" id="UP000190539"/>
    </source>
</evidence>
<name>A0A1V4A6T6_9ACTN</name>
<dbReference type="AlphaFoldDB" id="A0A1V4A6T6"/>
<dbReference type="STRING" id="83656.B1H18_19935"/>
<comment type="caution">
    <text evidence="1">The sequence shown here is derived from an EMBL/GenBank/DDBJ whole genome shotgun (WGS) entry which is preliminary data.</text>
</comment>
<dbReference type="EMBL" id="MVFC01000016">
    <property type="protein sequence ID" value="OON77010.1"/>
    <property type="molecule type" value="Genomic_DNA"/>
</dbReference>
<gene>
    <name evidence="1" type="ORF">B1H18_19935</name>
</gene>
<proteinExistence type="predicted"/>
<sequence>MLPVGIARIRVVLYACQPMHSNAQPLAPLRTFAEARDWTIVAELIDMAPHEVPLTERPLRPRLIEFIDSGQTDGVVTSAWSSTEEKIRR</sequence>